<proteinExistence type="predicted"/>
<dbReference type="InterPro" id="IPR001123">
    <property type="entry name" value="LeuE-type"/>
</dbReference>
<evidence type="ECO:0000256" key="3">
    <source>
        <dbReference type="ARBA" id="ARBA00022692"/>
    </source>
</evidence>
<keyword evidence="5 6" id="KW-0472">Membrane</keyword>
<feature type="transmembrane region" description="Helical" evidence="6">
    <location>
        <begin position="175"/>
        <end position="198"/>
    </location>
</feature>
<keyword evidence="2" id="KW-1003">Cell membrane</keyword>
<feature type="transmembrane region" description="Helical" evidence="6">
    <location>
        <begin position="70"/>
        <end position="88"/>
    </location>
</feature>
<evidence type="ECO:0000313" key="7">
    <source>
        <dbReference type="EMBL" id="CAB4633163.1"/>
    </source>
</evidence>
<accession>A0A6J6J9I8</accession>
<keyword evidence="4 6" id="KW-1133">Transmembrane helix</keyword>
<dbReference type="PANTHER" id="PTHR30086:SF20">
    <property type="entry name" value="ARGININE EXPORTER PROTEIN ARGO-RELATED"/>
    <property type="match status" value="1"/>
</dbReference>
<feature type="transmembrane region" description="Helical" evidence="6">
    <location>
        <begin position="6"/>
        <end position="25"/>
    </location>
</feature>
<feature type="transmembrane region" description="Helical" evidence="6">
    <location>
        <begin position="109"/>
        <end position="131"/>
    </location>
</feature>
<evidence type="ECO:0000256" key="5">
    <source>
        <dbReference type="ARBA" id="ARBA00023136"/>
    </source>
</evidence>
<gene>
    <name evidence="7" type="ORF">UFOPK2032_00761</name>
</gene>
<organism evidence="7">
    <name type="scientific">freshwater metagenome</name>
    <dbReference type="NCBI Taxonomy" id="449393"/>
    <lineage>
        <taxon>unclassified sequences</taxon>
        <taxon>metagenomes</taxon>
        <taxon>ecological metagenomes</taxon>
    </lineage>
</organism>
<dbReference type="GO" id="GO:0005886">
    <property type="term" value="C:plasma membrane"/>
    <property type="evidence" value="ECO:0007669"/>
    <property type="project" value="UniProtKB-SubCell"/>
</dbReference>
<evidence type="ECO:0000256" key="4">
    <source>
        <dbReference type="ARBA" id="ARBA00022989"/>
    </source>
</evidence>
<evidence type="ECO:0000256" key="2">
    <source>
        <dbReference type="ARBA" id="ARBA00022475"/>
    </source>
</evidence>
<evidence type="ECO:0000256" key="1">
    <source>
        <dbReference type="ARBA" id="ARBA00004651"/>
    </source>
</evidence>
<dbReference type="PANTHER" id="PTHR30086">
    <property type="entry name" value="ARGININE EXPORTER PROTEIN ARGO"/>
    <property type="match status" value="1"/>
</dbReference>
<evidence type="ECO:0000256" key="6">
    <source>
        <dbReference type="SAM" id="Phobius"/>
    </source>
</evidence>
<reference evidence="7" key="1">
    <citation type="submission" date="2020-05" db="EMBL/GenBank/DDBJ databases">
        <authorList>
            <person name="Chiriac C."/>
            <person name="Salcher M."/>
            <person name="Ghai R."/>
            <person name="Kavagutti S V."/>
        </authorList>
    </citation>
    <scope>NUCLEOTIDE SEQUENCE</scope>
</reference>
<dbReference type="GO" id="GO:0015171">
    <property type="term" value="F:amino acid transmembrane transporter activity"/>
    <property type="evidence" value="ECO:0007669"/>
    <property type="project" value="TreeGrafter"/>
</dbReference>
<feature type="transmembrane region" description="Helical" evidence="6">
    <location>
        <begin position="143"/>
        <end position="163"/>
    </location>
</feature>
<dbReference type="AlphaFoldDB" id="A0A6J6J9I8"/>
<keyword evidence="3 6" id="KW-0812">Transmembrane</keyword>
<comment type="subcellular location">
    <subcellularLocation>
        <location evidence="1">Cell membrane</location>
        <topology evidence="1">Multi-pass membrane protein</topology>
    </subcellularLocation>
</comment>
<protein>
    <submittedName>
        <fullName evidence="7">Unannotated protein</fullName>
    </submittedName>
</protein>
<feature type="transmembrane region" description="Helical" evidence="6">
    <location>
        <begin position="37"/>
        <end position="64"/>
    </location>
</feature>
<sequence length="200" mass="21661">MIALLPGLLTGLSLIIAIGAQNAFVIRQGLTRKHVLLVVLICATSDAFLIVLGIAGLGTLIAGLPWLLEIIRWFGVAYLTWFGLKSLKSAFTNQSLDASGEQTSSPKRVVLSVLGFTFLNPHVYLDTVILLGSIGNQFGADKWWFALGATIASFLWFGSIGFGARSAARFMSKPVFWKVLDLLIAAVMFSIATFLALYTF</sequence>
<name>A0A6J6J9I8_9ZZZZ</name>
<dbReference type="EMBL" id="CAEZVM010000026">
    <property type="protein sequence ID" value="CAB4633163.1"/>
    <property type="molecule type" value="Genomic_DNA"/>
</dbReference>
<dbReference type="Pfam" id="PF01810">
    <property type="entry name" value="LysE"/>
    <property type="match status" value="1"/>
</dbReference>